<dbReference type="eggNOG" id="COG0655">
    <property type="taxonomic scope" value="Bacteria"/>
</dbReference>
<dbReference type="PANTHER" id="PTHR43278">
    <property type="entry name" value="NAD(P)H-DEPENDENT FMN-CONTAINING OXIDOREDUCTASE YWQN-RELATED"/>
    <property type="match status" value="1"/>
</dbReference>
<evidence type="ECO:0000313" key="5">
    <source>
        <dbReference type="Proteomes" id="UP000019112"/>
    </source>
</evidence>
<dbReference type="Gene3D" id="3.40.50.360">
    <property type="match status" value="1"/>
</dbReference>
<dbReference type="InterPro" id="IPR051796">
    <property type="entry name" value="ISF_SsuE-like"/>
</dbReference>
<dbReference type="Pfam" id="PF03358">
    <property type="entry name" value="FMN_red"/>
    <property type="match status" value="1"/>
</dbReference>
<dbReference type="EMBL" id="AWTR02000082">
    <property type="protein sequence ID" value="ETZ06833.1"/>
    <property type="molecule type" value="Genomic_DNA"/>
</dbReference>
<gene>
    <name evidence="4" type="ORF">P618_200994</name>
</gene>
<dbReference type="SUPFAM" id="SSF52218">
    <property type="entry name" value="Flavoproteins"/>
    <property type="match status" value="1"/>
</dbReference>
<dbReference type="PANTHER" id="PTHR43278:SF4">
    <property type="entry name" value="NAD(P)H-DEPENDENT FMN-CONTAINING OXIDOREDUCTASE YWQN-RELATED"/>
    <property type="match status" value="1"/>
</dbReference>
<keyword evidence="5" id="KW-1185">Reference proteome</keyword>
<sequence>MTFSPSCIVLNGSSRAFGNTKTLLNKMIQVLEEPFSSEIPIVDLCTLNITPYDYLGRNTGDDFFPLIQRCLKNFETIVFATPIYWYTVSAYIKIFLDRFTDVITLYKDLNEKLEGKKISLIVNFEGMHQETLRSVEENINSIFIHFCRYLKMQYKGAYFAHINLCISDQEKVRRLFS</sequence>
<proteinExistence type="predicted"/>
<keyword evidence="2" id="KW-0288">FMN</keyword>
<dbReference type="AlphaFoldDB" id="W6TD49"/>
<feature type="domain" description="NADPH-dependent FMN reductase-like" evidence="3">
    <location>
        <begin position="8"/>
        <end position="143"/>
    </location>
</feature>
<protein>
    <submittedName>
        <fullName evidence="4">NAD(P)H-dependent FMN-containing oxidoreductase YwqN</fullName>
    </submittedName>
</protein>
<dbReference type="InterPro" id="IPR029039">
    <property type="entry name" value="Flavoprotein-like_sf"/>
</dbReference>
<dbReference type="RefSeq" id="WP_024161236.1">
    <property type="nucleotide sequence ID" value="NZ_AWTR02000082.1"/>
</dbReference>
<dbReference type="STRING" id="1399147.P618_200994"/>
<keyword evidence="1" id="KW-0285">Flavoprotein</keyword>
<name>W6TD49_HOLOB</name>
<dbReference type="InterPro" id="IPR005025">
    <property type="entry name" value="FMN_Rdtase-like_dom"/>
</dbReference>
<reference evidence="4 5" key="1">
    <citation type="journal article" date="2014" name="FEMS Microbiol. Lett.">
        <title>Draft genome sequences of three Holospora species (Holospora obtusa, Holospora undulata, and Holospora elegans), endonuclear symbiotic bacteria of the ciliate Paramecium caudatum.</title>
        <authorList>
            <person name="Dohra H."/>
            <person name="Tanaka K."/>
            <person name="Suzuki T."/>
            <person name="Fujishima M."/>
            <person name="Suzuki H."/>
        </authorList>
    </citation>
    <scope>NUCLEOTIDE SEQUENCE [LARGE SCALE GENOMIC DNA]</scope>
    <source>
        <strain evidence="4 5">F1</strain>
    </source>
</reference>
<dbReference type="OrthoDB" id="9805976at2"/>
<organism evidence="4 5">
    <name type="scientific">Holospora obtusa F1</name>
    <dbReference type="NCBI Taxonomy" id="1399147"/>
    <lineage>
        <taxon>Bacteria</taxon>
        <taxon>Pseudomonadati</taxon>
        <taxon>Pseudomonadota</taxon>
        <taxon>Alphaproteobacteria</taxon>
        <taxon>Holosporales</taxon>
        <taxon>Holosporaceae</taxon>
        <taxon>Holospora</taxon>
    </lineage>
</organism>
<evidence type="ECO:0000256" key="2">
    <source>
        <dbReference type="ARBA" id="ARBA00022643"/>
    </source>
</evidence>
<dbReference type="Proteomes" id="UP000019112">
    <property type="component" value="Unassembled WGS sequence"/>
</dbReference>
<evidence type="ECO:0000313" key="4">
    <source>
        <dbReference type="EMBL" id="ETZ06833.1"/>
    </source>
</evidence>
<evidence type="ECO:0000259" key="3">
    <source>
        <dbReference type="Pfam" id="PF03358"/>
    </source>
</evidence>
<dbReference type="GO" id="GO:0016491">
    <property type="term" value="F:oxidoreductase activity"/>
    <property type="evidence" value="ECO:0007669"/>
    <property type="project" value="InterPro"/>
</dbReference>
<evidence type="ECO:0000256" key="1">
    <source>
        <dbReference type="ARBA" id="ARBA00022630"/>
    </source>
</evidence>
<comment type="caution">
    <text evidence="4">The sequence shown here is derived from an EMBL/GenBank/DDBJ whole genome shotgun (WGS) entry which is preliminary data.</text>
</comment>
<accession>W6TD49</accession>